<feature type="region of interest" description="Disordered" evidence="5">
    <location>
        <begin position="446"/>
        <end position="484"/>
    </location>
</feature>
<feature type="compositionally biased region" description="Polar residues" evidence="5">
    <location>
        <begin position="43"/>
        <end position="55"/>
    </location>
</feature>
<evidence type="ECO:0000256" key="2">
    <source>
        <dbReference type="ARBA" id="ARBA00022763"/>
    </source>
</evidence>
<evidence type="ECO:0000256" key="3">
    <source>
        <dbReference type="ARBA" id="ARBA00023204"/>
    </source>
</evidence>
<comment type="caution">
    <text evidence="8">The sequence shown here is derived from an EMBL/GenBank/DDBJ whole genome shotgun (WGS) entry which is preliminary data.</text>
</comment>
<comment type="subcellular location">
    <subcellularLocation>
        <location evidence="1">Nucleus</location>
    </subcellularLocation>
</comment>
<evidence type="ECO:0000313" key="8">
    <source>
        <dbReference type="EMBL" id="KAJ5241148.1"/>
    </source>
</evidence>
<evidence type="ECO:0000259" key="7">
    <source>
        <dbReference type="Pfam" id="PF21796"/>
    </source>
</evidence>
<dbReference type="Pfam" id="PF21796">
    <property type="entry name" value="Cac1_C"/>
    <property type="match status" value="1"/>
</dbReference>
<dbReference type="GO" id="GO:0006334">
    <property type="term" value="P:nucleosome assembly"/>
    <property type="evidence" value="ECO:0007669"/>
    <property type="project" value="TreeGrafter"/>
</dbReference>
<evidence type="ECO:0000256" key="1">
    <source>
        <dbReference type="ARBA" id="ARBA00004123"/>
    </source>
</evidence>
<protein>
    <recommendedName>
        <fullName evidence="10">Chromatin assembly factor 1 subunit A</fullName>
    </recommendedName>
</protein>
<name>A0A9W9TUJ0_PENCI</name>
<dbReference type="PANTHER" id="PTHR15272">
    <property type="entry name" value="CHROMATIN ASSEMBLY FACTOR 1 SUBUNIT A CAF-1 SUBUNIT A"/>
    <property type="match status" value="1"/>
</dbReference>
<dbReference type="GO" id="GO:0033186">
    <property type="term" value="C:CAF-1 complex"/>
    <property type="evidence" value="ECO:0007669"/>
    <property type="project" value="TreeGrafter"/>
</dbReference>
<dbReference type="GeneID" id="81380826"/>
<evidence type="ECO:0008006" key="10">
    <source>
        <dbReference type="Google" id="ProtNLM"/>
    </source>
</evidence>
<dbReference type="GO" id="GO:0005634">
    <property type="term" value="C:nucleus"/>
    <property type="evidence" value="ECO:0007669"/>
    <property type="project" value="UniProtKB-SubCell"/>
</dbReference>
<organism evidence="8 9">
    <name type="scientific">Penicillium citrinum</name>
    <dbReference type="NCBI Taxonomy" id="5077"/>
    <lineage>
        <taxon>Eukaryota</taxon>
        <taxon>Fungi</taxon>
        <taxon>Dikarya</taxon>
        <taxon>Ascomycota</taxon>
        <taxon>Pezizomycotina</taxon>
        <taxon>Eurotiomycetes</taxon>
        <taxon>Eurotiomycetidae</taxon>
        <taxon>Eurotiales</taxon>
        <taxon>Aspergillaceae</taxon>
        <taxon>Penicillium</taxon>
    </lineage>
</organism>
<dbReference type="Pfam" id="PF12253">
    <property type="entry name" value="CAF1A_dimeriz"/>
    <property type="match status" value="1"/>
</dbReference>
<feature type="compositionally biased region" description="Pro residues" evidence="5">
    <location>
        <begin position="1"/>
        <end position="10"/>
    </location>
</feature>
<dbReference type="InterPro" id="IPR048800">
    <property type="entry name" value="Cac1-like_C"/>
</dbReference>
<feature type="compositionally biased region" description="Low complexity" evidence="5">
    <location>
        <begin position="92"/>
        <end position="111"/>
    </location>
</feature>
<feature type="domain" description="Chromatin assembly factor 1 subunit A dimerization" evidence="6">
    <location>
        <begin position="401"/>
        <end position="475"/>
    </location>
</feature>
<reference evidence="8" key="1">
    <citation type="submission" date="2022-11" db="EMBL/GenBank/DDBJ databases">
        <authorList>
            <person name="Petersen C."/>
        </authorList>
    </citation>
    <scope>NUCLEOTIDE SEQUENCE</scope>
    <source>
        <strain evidence="8">IBT 23319</strain>
    </source>
</reference>
<evidence type="ECO:0000256" key="5">
    <source>
        <dbReference type="SAM" id="MobiDB-lite"/>
    </source>
</evidence>
<dbReference type="EMBL" id="JAPQKT010000002">
    <property type="protein sequence ID" value="KAJ5241148.1"/>
    <property type="molecule type" value="Genomic_DNA"/>
</dbReference>
<dbReference type="Proteomes" id="UP001147733">
    <property type="component" value="Unassembled WGS sequence"/>
</dbReference>
<accession>A0A9W9TUJ0</accession>
<dbReference type="PANTHER" id="PTHR15272:SF0">
    <property type="entry name" value="CHROMATIN ASSEMBLY FACTOR 1 SUBUNIT A"/>
    <property type="match status" value="1"/>
</dbReference>
<feature type="compositionally biased region" description="Basic and acidic residues" evidence="5">
    <location>
        <begin position="138"/>
        <end position="248"/>
    </location>
</feature>
<dbReference type="GO" id="GO:0006281">
    <property type="term" value="P:DNA repair"/>
    <property type="evidence" value="ECO:0007669"/>
    <property type="project" value="UniProtKB-KW"/>
</dbReference>
<proteinExistence type="predicted"/>
<dbReference type="InterPro" id="IPR022043">
    <property type="entry name" value="CAF1A_DD"/>
</dbReference>
<keyword evidence="3" id="KW-0234">DNA repair</keyword>
<keyword evidence="9" id="KW-1185">Reference proteome</keyword>
<feature type="region of interest" description="Disordered" evidence="5">
    <location>
        <begin position="1"/>
        <end position="291"/>
    </location>
</feature>
<feature type="compositionally biased region" description="Polar residues" evidence="5">
    <location>
        <begin position="64"/>
        <end position="76"/>
    </location>
</feature>
<feature type="compositionally biased region" description="Polar residues" evidence="5">
    <location>
        <begin position="112"/>
        <end position="125"/>
    </location>
</feature>
<gene>
    <name evidence="8" type="ORF">N7469_002739</name>
</gene>
<dbReference type="OrthoDB" id="79480at2759"/>
<keyword evidence="4" id="KW-0539">Nucleus</keyword>
<reference evidence="8" key="2">
    <citation type="journal article" date="2023" name="IMA Fungus">
        <title>Comparative genomic study of the Penicillium genus elucidates a diverse pangenome and 15 lateral gene transfer events.</title>
        <authorList>
            <person name="Petersen C."/>
            <person name="Sorensen T."/>
            <person name="Nielsen M.R."/>
            <person name="Sondergaard T.E."/>
            <person name="Sorensen J.L."/>
            <person name="Fitzpatrick D.A."/>
            <person name="Frisvad J.C."/>
            <person name="Nielsen K.L."/>
        </authorList>
    </citation>
    <scope>NUCLEOTIDE SEQUENCE</scope>
    <source>
        <strain evidence="8">IBT 23319</strain>
    </source>
</reference>
<keyword evidence="2" id="KW-0227">DNA damage</keyword>
<feature type="region of interest" description="Disordered" evidence="5">
    <location>
        <begin position="566"/>
        <end position="596"/>
    </location>
</feature>
<feature type="compositionally biased region" description="Polar residues" evidence="5">
    <location>
        <begin position="273"/>
        <end position="291"/>
    </location>
</feature>
<dbReference type="RefSeq" id="XP_056504153.1">
    <property type="nucleotide sequence ID" value="XM_056641659.1"/>
</dbReference>
<evidence type="ECO:0000259" key="6">
    <source>
        <dbReference type="Pfam" id="PF12253"/>
    </source>
</evidence>
<sequence>MSLSPLPPNNSVPVSPSSSPRKRSIHEVEDPDVPTAGPKRPLTDQTIENQENQDPTIPEHTKDTSTPVARSSSLQYPSLAVEIPIKSHSPKSTGSGSTAAITTESTSAQSSNATMPTKPETNGTPASKKRKLSPASQKAKDEERDAKERQRLEERQRKEDEKRLRAEEKKKRDAEREEEKRLKEEEKKKREAEREEEKKKREAEREEEKKQREEKKRVKDEEKAAKDAAREEEKRKKEEEKLKKERSQMKLNNFFAKPQLPSSATSGAPPSPNKKTANGDSSAGTPQTSESDYAKAFPDFFLQSHTIIAPPHRFERDSEALKHVRETIDTSMSSANGTHQHLPFRPSEIFHMIPYRRRCGRQVKSVRDILQHIQNLEGDALAQAEKQQRRPQDELRNITMKSLKFGEDVRPPYQGTFTRIVPEPTAIKLSRNPYFRGLPEINYDYDSEAEWEEPEEGEDLDSEEEDEGSDEGDDDMDGFLDDEDDALVGGKRRLIVGDLEPVSSGIRWATDGVDEEFKQYKIETISDAIKLPIDPFSTVYWQKPRVAEQASAKANATHNQANRANTLDGFRVPGSGNTSAGAALPPPSNAKAKRPFPPEHMEEFKQVVEGSDLSKIGVVEILKKRFPKVSKDTLKVTLDQVAVRVGQKEADKKWVCR</sequence>
<evidence type="ECO:0000256" key="4">
    <source>
        <dbReference type="ARBA" id="ARBA00023242"/>
    </source>
</evidence>
<evidence type="ECO:0000313" key="9">
    <source>
        <dbReference type="Proteomes" id="UP001147733"/>
    </source>
</evidence>
<dbReference type="AlphaFoldDB" id="A0A9W9TUJ0"/>
<feature type="domain" description="Chromatin assembly factor 1 subunit Cac1-like C-terminal" evidence="7">
    <location>
        <begin position="601"/>
        <end position="656"/>
    </location>
</feature>